<dbReference type="Pfam" id="PF12625">
    <property type="entry name" value="Arabinose_bd"/>
    <property type="match status" value="1"/>
</dbReference>
<evidence type="ECO:0000313" key="5">
    <source>
        <dbReference type="EMBL" id="TRY10389.1"/>
    </source>
</evidence>
<keyword evidence="6" id="KW-1185">Reference proteome</keyword>
<dbReference type="SUPFAM" id="SSF46689">
    <property type="entry name" value="Homeodomain-like"/>
    <property type="match status" value="1"/>
</dbReference>
<reference evidence="6" key="1">
    <citation type="submission" date="2019-07" db="EMBL/GenBank/DDBJ databases">
        <title>Shewanella sp. YLB-08 draft genomic sequence.</title>
        <authorList>
            <person name="Yu L."/>
        </authorList>
    </citation>
    <scope>NUCLEOTIDE SEQUENCE [LARGE SCALE GENOMIC DNA]</scope>
    <source>
        <strain evidence="6">JCM 20706</strain>
    </source>
</reference>
<dbReference type="GO" id="GO:0000976">
    <property type="term" value="F:transcription cis-regulatory region binding"/>
    <property type="evidence" value="ECO:0007669"/>
    <property type="project" value="TreeGrafter"/>
</dbReference>
<evidence type="ECO:0000313" key="6">
    <source>
        <dbReference type="Proteomes" id="UP000318126"/>
    </source>
</evidence>
<accession>A0A553JD55</accession>
<keyword evidence="2" id="KW-0238">DNA-binding</keyword>
<evidence type="ECO:0000256" key="3">
    <source>
        <dbReference type="ARBA" id="ARBA00023163"/>
    </source>
</evidence>
<dbReference type="GO" id="GO:0005829">
    <property type="term" value="C:cytosol"/>
    <property type="evidence" value="ECO:0007669"/>
    <property type="project" value="TreeGrafter"/>
</dbReference>
<dbReference type="PROSITE" id="PS00041">
    <property type="entry name" value="HTH_ARAC_FAMILY_1"/>
    <property type="match status" value="1"/>
</dbReference>
<evidence type="ECO:0000259" key="4">
    <source>
        <dbReference type="PROSITE" id="PS01124"/>
    </source>
</evidence>
<sequence>MKYVQSYKRNMLVGDQSYPAYQLRNLLNYLQQHYGDEVVESLCSKIGMGMSELEHLQLIYVWQADFAMEFLQQYTQDPEIGAKVGGQYTVKDLDFLLTFFNQCQTIGECLQFVLSHPERVGSFTDTLVSHEEGKLRIRWLNTGKIDKERYSCQFQHSVCGLIKIGTGLAGQPILFDKICLAEADRDTSFLSAITGADVQFGAEFNEWSIDQQYLSLPVTYDFDKNRINTIANQQPSYIEVLLEQLRQSFPDCPNMEQMAVMQNISARTLRRKISQAGSSYQKLVDQVRSQAAIGLILSEEHSVEDIAEVMGFGDVSHFRQSFKHWLGKPPGHFLRLNEKPNAS</sequence>
<dbReference type="EMBL" id="VKGK01000059">
    <property type="protein sequence ID" value="TRY10389.1"/>
    <property type="molecule type" value="Genomic_DNA"/>
</dbReference>
<dbReference type="GO" id="GO:0003700">
    <property type="term" value="F:DNA-binding transcription factor activity"/>
    <property type="evidence" value="ECO:0007669"/>
    <property type="project" value="InterPro"/>
</dbReference>
<feature type="domain" description="HTH araC/xylS-type" evidence="4">
    <location>
        <begin position="235"/>
        <end position="336"/>
    </location>
</feature>
<dbReference type="InterPro" id="IPR032687">
    <property type="entry name" value="AraC-type_N"/>
</dbReference>
<comment type="caution">
    <text evidence="5">The sequence shown here is derived from an EMBL/GenBank/DDBJ whole genome shotgun (WGS) entry which is preliminary data.</text>
</comment>
<dbReference type="InterPro" id="IPR018060">
    <property type="entry name" value="HTH_AraC"/>
</dbReference>
<gene>
    <name evidence="5" type="ORF">FN961_25260</name>
</gene>
<dbReference type="SMART" id="SM00342">
    <property type="entry name" value="HTH_ARAC"/>
    <property type="match status" value="1"/>
</dbReference>
<dbReference type="Gene3D" id="1.10.10.60">
    <property type="entry name" value="Homeodomain-like"/>
    <property type="match status" value="1"/>
</dbReference>
<dbReference type="PROSITE" id="PS01124">
    <property type="entry name" value="HTH_ARAC_FAMILY_2"/>
    <property type="match status" value="1"/>
</dbReference>
<keyword evidence="1" id="KW-0805">Transcription regulation</keyword>
<proteinExistence type="predicted"/>
<dbReference type="AlphaFoldDB" id="A0A553JD55"/>
<dbReference type="Proteomes" id="UP000318126">
    <property type="component" value="Unassembled WGS sequence"/>
</dbReference>
<protein>
    <submittedName>
        <fullName evidence="5">AraC family transcriptional regulator</fullName>
    </submittedName>
</protein>
<keyword evidence="3" id="KW-0804">Transcription</keyword>
<evidence type="ECO:0000256" key="1">
    <source>
        <dbReference type="ARBA" id="ARBA00023015"/>
    </source>
</evidence>
<organism evidence="5 6">
    <name type="scientific">Shewanella hanedai</name>
    <name type="common">Alteromonas hanedai</name>
    <dbReference type="NCBI Taxonomy" id="25"/>
    <lineage>
        <taxon>Bacteria</taxon>
        <taxon>Pseudomonadati</taxon>
        <taxon>Pseudomonadota</taxon>
        <taxon>Gammaproteobacteria</taxon>
        <taxon>Alteromonadales</taxon>
        <taxon>Shewanellaceae</taxon>
        <taxon>Shewanella</taxon>
    </lineage>
</organism>
<dbReference type="InterPro" id="IPR009057">
    <property type="entry name" value="Homeodomain-like_sf"/>
</dbReference>
<dbReference type="Pfam" id="PF12833">
    <property type="entry name" value="HTH_18"/>
    <property type="match status" value="1"/>
</dbReference>
<dbReference type="InterPro" id="IPR018062">
    <property type="entry name" value="HTH_AraC-typ_CS"/>
</dbReference>
<dbReference type="PANTHER" id="PTHR47894">
    <property type="entry name" value="HTH-TYPE TRANSCRIPTIONAL REGULATOR GADX"/>
    <property type="match status" value="1"/>
</dbReference>
<dbReference type="PANTHER" id="PTHR47894:SF1">
    <property type="entry name" value="HTH-TYPE TRANSCRIPTIONAL REGULATOR VQSM"/>
    <property type="match status" value="1"/>
</dbReference>
<name>A0A553JD55_SHEHA</name>
<dbReference type="OrthoDB" id="6816069at2"/>
<evidence type="ECO:0000256" key="2">
    <source>
        <dbReference type="ARBA" id="ARBA00023125"/>
    </source>
</evidence>